<evidence type="ECO:0000256" key="2">
    <source>
        <dbReference type="ARBA" id="ARBA00022803"/>
    </source>
</evidence>
<evidence type="ECO:0000313" key="5">
    <source>
        <dbReference type="EMBL" id="KPK63539.1"/>
    </source>
</evidence>
<dbReference type="EMBL" id="LJUJ01000011">
    <property type="protein sequence ID" value="KPK63539.1"/>
    <property type="molecule type" value="Genomic_DNA"/>
</dbReference>
<dbReference type="STRING" id="1703779.AMJ83_06430"/>
<comment type="caution">
    <text evidence="5">The sequence shown here is derived from an EMBL/GenBank/DDBJ whole genome shotgun (WGS) entry which is preliminary data.</text>
</comment>
<feature type="coiled-coil region" evidence="4">
    <location>
        <begin position="417"/>
        <end position="447"/>
    </location>
</feature>
<reference evidence="5 6" key="1">
    <citation type="journal article" date="2015" name="Microbiome">
        <title>Genomic resolution of linkages in carbon, nitrogen, and sulfur cycling among widespread estuary sediment bacteria.</title>
        <authorList>
            <person name="Baker B.J."/>
            <person name="Lazar C.S."/>
            <person name="Teske A.P."/>
            <person name="Dick G.J."/>
        </authorList>
    </citation>
    <scope>NUCLEOTIDE SEQUENCE [LARGE SCALE GENOMIC DNA]</scope>
    <source>
        <strain evidence="5">SM23_42</strain>
    </source>
</reference>
<dbReference type="PROSITE" id="PS50005">
    <property type="entry name" value="TPR"/>
    <property type="match status" value="3"/>
</dbReference>
<dbReference type="Gene3D" id="1.25.40.10">
    <property type="entry name" value="Tetratricopeptide repeat domain"/>
    <property type="match status" value="2"/>
</dbReference>
<organism evidence="5 6">
    <name type="scientific">candidate division WOR_3 bacterium SM23_42</name>
    <dbReference type="NCBI Taxonomy" id="1703779"/>
    <lineage>
        <taxon>Bacteria</taxon>
        <taxon>Bacteria division WOR-3</taxon>
    </lineage>
</organism>
<evidence type="ECO:0008006" key="7">
    <source>
        <dbReference type="Google" id="ProtNLM"/>
    </source>
</evidence>
<proteinExistence type="predicted"/>
<sequence>MKCPFLIKRRDLYDDDGKKIDEEIELLDCMKNECMVYDSATKLCSLLSSNMKTGVLIDDYKKGVKEVKEEIFQRAEALREGVSESITTMQEGLLGRLDVQKKQIEVMILGFDKLQEAFNSKFEELKSSLQEASGGIAGGLTNLAETATGQVEGVKSTLLSLQDKFSEYNTTNMRLADDLLAGINNMSDRLRDEITDLKAQSTGALIGVSNKFDEFGKLFAEMSETDGVRSQALIDKISSIDDVMKNVINELRFEASTTADKLTDEVSKHIEEVKNEIVNLKTGQVVSLNSLQGELVQVRDLFTKSSASLEAMSGMLSSLNSNYVESLSKIAGLAEGMRRGVEEIGESMNKALTEMSTDTHNQMGAVAAEYERAVGDIAKLTAKFDDVKDRLTDMTGEITKEFKESLDHQTKLSDFTKDILENMRNFLQKEEQRFEQEQELRKKKTALDHFDRATLYYYRANYELALNEIDKAIEIDKTSEYLNLKGLVLAELGRYDDSKKTYLRALELEPEFSELHNNLGLLYLKMKKLDEAVLSFEESIKKNVNNALAYVNLGNALIELEKYDDAVSAYNRALEIDPSNQEAREAVQLYKEGKIGA</sequence>
<dbReference type="PANTHER" id="PTHR44858">
    <property type="entry name" value="TETRATRICOPEPTIDE REPEAT PROTEIN 6"/>
    <property type="match status" value="1"/>
</dbReference>
<accession>A0A0S8FS29</accession>
<dbReference type="Gene3D" id="1.20.120.20">
    <property type="entry name" value="Apolipoprotein"/>
    <property type="match status" value="1"/>
</dbReference>
<dbReference type="AlphaFoldDB" id="A0A0S8FS29"/>
<dbReference type="SUPFAM" id="SSF48452">
    <property type="entry name" value="TPR-like"/>
    <property type="match status" value="1"/>
</dbReference>
<dbReference type="Pfam" id="PF13414">
    <property type="entry name" value="TPR_11"/>
    <property type="match status" value="1"/>
</dbReference>
<evidence type="ECO:0000256" key="1">
    <source>
        <dbReference type="ARBA" id="ARBA00022737"/>
    </source>
</evidence>
<feature type="repeat" description="TPR" evidence="3">
    <location>
        <begin position="513"/>
        <end position="546"/>
    </location>
</feature>
<dbReference type="Pfam" id="PF00515">
    <property type="entry name" value="TPR_1"/>
    <property type="match status" value="1"/>
</dbReference>
<dbReference type="Proteomes" id="UP000051373">
    <property type="component" value="Unassembled WGS sequence"/>
</dbReference>
<dbReference type="InterPro" id="IPR050498">
    <property type="entry name" value="Ycf3"/>
</dbReference>
<dbReference type="GO" id="GO:0009279">
    <property type="term" value="C:cell outer membrane"/>
    <property type="evidence" value="ECO:0007669"/>
    <property type="project" value="TreeGrafter"/>
</dbReference>
<gene>
    <name evidence="5" type="ORF">AMJ83_06430</name>
</gene>
<dbReference type="InterPro" id="IPR019734">
    <property type="entry name" value="TPR_rpt"/>
</dbReference>
<evidence type="ECO:0000256" key="4">
    <source>
        <dbReference type="SAM" id="Coils"/>
    </source>
</evidence>
<feature type="repeat" description="TPR" evidence="3">
    <location>
        <begin position="479"/>
        <end position="512"/>
    </location>
</feature>
<protein>
    <recommendedName>
        <fullName evidence="7">UDP-N-acetylglucosamine--peptide N-acetylglucosaminyltransferase SPINDLY</fullName>
    </recommendedName>
</protein>
<evidence type="ECO:0000313" key="6">
    <source>
        <dbReference type="Proteomes" id="UP000051373"/>
    </source>
</evidence>
<dbReference type="SMART" id="SM00028">
    <property type="entry name" value="TPR"/>
    <property type="match status" value="4"/>
</dbReference>
<dbReference type="InterPro" id="IPR011990">
    <property type="entry name" value="TPR-like_helical_dom_sf"/>
</dbReference>
<feature type="repeat" description="TPR" evidence="3">
    <location>
        <begin position="547"/>
        <end position="580"/>
    </location>
</feature>
<keyword evidence="4" id="KW-0175">Coiled coil</keyword>
<dbReference type="PROSITE" id="PS50293">
    <property type="entry name" value="TPR_REGION"/>
    <property type="match status" value="1"/>
</dbReference>
<dbReference type="PANTHER" id="PTHR44858:SF1">
    <property type="entry name" value="UDP-N-ACETYLGLUCOSAMINE--PEPTIDE N-ACETYLGLUCOSAMINYLTRANSFERASE SPINDLY-RELATED"/>
    <property type="match status" value="1"/>
</dbReference>
<keyword evidence="2 3" id="KW-0802">TPR repeat</keyword>
<keyword evidence="1" id="KW-0677">Repeat</keyword>
<evidence type="ECO:0000256" key="3">
    <source>
        <dbReference type="PROSITE-ProRule" id="PRU00339"/>
    </source>
</evidence>
<dbReference type="GO" id="GO:0046813">
    <property type="term" value="P:receptor-mediated virion attachment to host cell"/>
    <property type="evidence" value="ECO:0007669"/>
    <property type="project" value="TreeGrafter"/>
</dbReference>
<name>A0A0S8FS29_UNCW3</name>